<name>A0ABW9A2F0_9BURK</name>
<feature type="transmembrane region" description="Helical" evidence="9">
    <location>
        <begin position="179"/>
        <end position="200"/>
    </location>
</feature>
<dbReference type="InterPro" id="IPR004089">
    <property type="entry name" value="MCPsignal_dom"/>
</dbReference>
<dbReference type="SUPFAM" id="SSF58104">
    <property type="entry name" value="Methyl-accepting chemotaxis protein (MCP) signaling domain"/>
    <property type="match status" value="1"/>
</dbReference>
<dbReference type="Gene3D" id="3.30.450.20">
    <property type="entry name" value="PAS domain"/>
    <property type="match status" value="1"/>
</dbReference>
<dbReference type="EMBL" id="JAQQFM010000001">
    <property type="protein sequence ID" value="MFL9923043.1"/>
    <property type="molecule type" value="Genomic_DNA"/>
</dbReference>
<comment type="caution">
    <text evidence="11">The sequence shown here is derived from an EMBL/GenBank/DDBJ whole genome shotgun (WGS) entry which is preliminary data.</text>
</comment>
<keyword evidence="6 9" id="KW-0472">Membrane</keyword>
<dbReference type="RefSeq" id="WP_408154286.1">
    <property type="nucleotide sequence ID" value="NZ_JAQQFM010000001.1"/>
</dbReference>
<keyword evidence="2" id="KW-1003">Cell membrane</keyword>
<dbReference type="PANTHER" id="PTHR43531:SF14">
    <property type="entry name" value="METHYL-ACCEPTING CHEMOTAXIS PROTEIN I-RELATED"/>
    <property type="match status" value="1"/>
</dbReference>
<dbReference type="Proteomes" id="UP001629246">
    <property type="component" value="Unassembled WGS sequence"/>
</dbReference>
<evidence type="ECO:0000256" key="9">
    <source>
        <dbReference type="SAM" id="Phobius"/>
    </source>
</evidence>
<comment type="similarity">
    <text evidence="7">Belongs to the methyl-accepting chemotaxis (MCP) protein family.</text>
</comment>
<sequence length="531" mass="56312">MKLRTRIILLCAPTLLGIVIIAMVSLNTLKKTMLDEREAQLSLLVTLAKASMEKIHGEEKSGKLTREQAQAQAKLIIGSFAKDQNYFFVRGYTDDFNYVHPNPKRVGIQDKTAKEDGDRYRAALAGREIGLLQAEGTRPNTVEKVQKLYAVTRFEPWDWTVGFGAYIDDINQAFYRNALLLLLIGGVLMAIIAAIAVYMLRAILAQLGGEPANAMGIVERISQGDLSTEIALRGNDRHSLLRSIKVMRDSLSGIVSGVRSGTDTIATASNQIAAGNLDLSSRTEQQASALEETASSMEELTSIVRQNADNARQANQLAASASSVALNGGEVIEKVVGTMAAINESSRKIVDIIGVIDSIAFQTNILALNAAVEAARAGEQGRGFAVVASEVRTLAQRSASAAKEIKALIDDSVSKVNAGSALVGQAGTTMQEIVASVRHVSDVVAEISAASQEQSSGIEEVNRAVTQMDEVTQQNAALVEQAAAAAASMQEQAAGLAQLVSVFVLDEHAASGAAAPAYSSSASAGRKLSQR</sequence>
<keyword evidence="8" id="KW-0807">Transducer</keyword>
<evidence type="ECO:0000313" key="12">
    <source>
        <dbReference type="Proteomes" id="UP001629246"/>
    </source>
</evidence>
<keyword evidence="5 9" id="KW-1133">Transmembrane helix</keyword>
<evidence type="ECO:0000256" key="3">
    <source>
        <dbReference type="ARBA" id="ARBA00022481"/>
    </source>
</evidence>
<dbReference type="PROSITE" id="PS50111">
    <property type="entry name" value="CHEMOTAXIS_TRANSDUC_2"/>
    <property type="match status" value="1"/>
</dbReference>
<feature type="transmembrane region" description="Helical" evidence="9">
    <location>
        <begin position="6"/>
        <end position="29"/>
    </location>
</feature>
<dbReference type="InterPro" id="IPR051310">
    <property type="entry name" value="MCP_chemotaxis"/>
</dbReference>
<evidence type="ECO:0000256" key="2">
    <source>
        <dbReference type="ARBA" id="ARBA00022475"/>
    </source>
</evidence>
<evidence type="ECO:0000256" key="6">
    <source>
        <dbReference type="ARBA" id="ARBA00023136"/>
    </source>
</evidence>
<protein>
    <submittedName>
        <fullName evidence="11">Methyl-accepting chemotaxis protein</fullName>
    </submittedName>
</protein>
<keyword evidence="4 9" id="KW-0812">Transmembrane</keyword>
<dbReference type="InterPro" id="IPR004090">
    <property type="entry name" value="Chemotax_Me-accpt_rcpt"/>
</dbReference>
<gene>
    <name evidence="11" type="ORF">PQR62_02110</name>
</gene>
<evidence type="ECO:0000256" key="8">
    <source>
        <dbReference type="PROSITE-ProRule" id="PRU00284"/>
    </source>
</evidence>
<organism evidence="11 12">
    <name type="scientific">Herbaspirillum lusitanum</name>
    <dbReference type="NCBI Taxonomy" id="213312"/>
    <lineage>
        <taxon>Bacteria</taxon>
        <taxon>Pseudomonadati</taxon>
        <taxon>Pseudomonadota</taxon>
        <taxon>Betaproteobacteria</taxon>
        <taxon>Burkholderiales</taxon>
        <taxon>Oxalobacteraceae</taxon>
        <taxon>Herbaspirillum</taxon>
    </lineage>
</organism>
<dbReference type="Pfam" id="PF17200">
    <property type="entry name" value="sCache_2"/>
    <property type="match status" value="1"/>
</dbReference>
<dbReference type="Gene3D" id="1.10.287.950">
    <property type="entry name" value="Methyl-accepting chemotaxis protein"/>
    <property type="match status" value="1"/>
</dbReference>
<evidence type="ECO:0000256" key="7">
    <source>
        <dbReference type="ARBA" id="ARBA00029447"/>
    </source>
</evidence>
<dbReference type="PRINTS" id="PR00260">
    <property type="entry name" value="CHEMTRNSDUCR"/>
</dbReference>
<dbReference type="SMART" id="SM00283">
    <property type="entry name" value="MA"/>
    <property type="match status" value="1"/>
</dbReference>
<evidence type="ECO:0000256" key="4">
    <source>
        <dbReference type="ARBA" id="ARBA00022692"/>
    </source>
</evidence>
<dbReference type="InterPro" id="IPR033480">
    <property type="entry name" value="sCache_2"/>
</dbReference>
<feature type="domain" description="Methyl-accepting transducer" evidence="10">
    <location>
        <begin position="261"/>
        <end position="490"/>
    </location>
</feature>
<evidence type="ECO:0000256" key="1">
    <source>
        <dbReference type="ARBA" id="ARBA00004651"/>
    </source>
</evidence>
<evidence type="ECO:0000259" key="10">
    <source>
        <dbReference type="PROSITE" id="PS50111"/>
    </source>
</evidence>
<dbReference type="SMART" id="SM01049">
    <property type="entry name" value="Cache_2"/>
    <property type="match status" value="1"/>
</dbReference>
<dbReference type="CDD" id="cd11386">
    <property type="entry name" value="MCP_signal"/>
    <property type="match status" value="1"/>
</dbReference>
<proteinExistence type="inferred from homology"/>
<keyword evidence="12" id="KW-1185">Reference proteome</keyword>
<comment type="subcellular location">
    <subcellularLocation>
        <location evidence="1">Cell membrane</location>
        <topology evidence="1">Multi-pass membrane protein</topology>
    </subcellularLocation>
</comment>
<dbReference type="Pfam" id="PF00015">
    <property type="entry name" value="MCPsignal"/>
    <property type="match status" value="1"/>
</dbReference>
<accession>A0ABW9A2F0</accession>
<evidence type="ECO:0000313" key="11">
    <source>
        <dbReference type="EMBL" id="MFL9923043.1"/>
    </source>
</evidence>
<dbReference type="PANTHER" id="PTHR43531">
    <property type="entry name" value="PROTEIN ICFG"/>
    <property type="match status" value="1"/>
</dbReference>
<reference evidence="11 12" key="1">
    <citation type="journal article" date="2024" name="Chem. Sci.">
        <title>Discovery of megapolipeptins by genome mining of a Burkholderiales bacteria collection.</title>
        <authorList>
            <person name="Paulo B.S."/>
            <person name="Recchia M.J.J."/>
            <person name="Lee S."/>
            <person name="Fergusson C.H."/>
            <person name="Romanowski S.B."/>
            <person name="Hernandez A."/>
            <person name="Krull N."/>
            <person name="Liu D.Y."/>
            <person name="Cavanagh H."/>
            <person name="Bos A."/>
            <person name="Gray C.A."/>
            <person name="Murphy B.T."/>
            <person name="Linington R.G."/>
            <person name="Eustaquio A.S."/>
        </authorList>
    </citation>
    <scope>NUCLEOTIDE SEQUENCE [LARGE SCALE GENOMIC DNA]</scope>
    <source>
        <strain evidence="11 12">RL21-008-BIB-A</strain>
    </source>
</reference>
<evidence type="ECO:0000256" key="5">
    <source>
        <dbReference type="ARBA" id="ARBA00022989"/>
    </source>
</evidence>
<keyword evidence="3" id="KW-0488">Methylation</keyword>